<gene>
    <name evidence="2" type="ORF">RM549_01500</name>
</gene>
<dbReference type="PANTHER" id="PTHR10900:SF77">
    <property type="entry name" value="FI19380P1"/>
    <property type="match status" value="1"/>
</dbReference>
<dbReference type="PROSITE" id="PS51257">
    <property type="entry name" value="PROKAR_LIPOPROTEIN"/>
    <property type="match status" value="1"/>
</dbReference>
<dbReference type="SMART" id="SM00554">
    <property type="entry name" value="FAS1"/>
    <property type="match status" value="1"/>
</dbReference>
<dbReference type="Gene3D" id="2.30.180.10">
    <property type="entry name" value="FAS1 domain"/>
    <property type="match status" value="1"/>
</dbReference>
<dbReference type="InterPro" id="IPR000782">
    <property type="entry name" value="FAS1_domain"/>
</dbReference>
<sequence>MKTISLKAILVATITILGTSFYGCGGASSTGGMSDGNYEQGRTTNTLGELPYPAADMDYDNLFGNADSEDHDITTLIGMNENFSTFAALAKMSNLDMKLDRTGPVTMFIPTNEAFQEMPLEQFNMLTDPDNRAQLGRFIQRHILPNKVSSVDFNSSQAIETSSEEEIVIDTEANGGVITIGGAQIIKSDIDASNGVIHVVNSIVQTSRDVFTD</sequence>
<evidence type="ECO:0000313" key="3">
    <source>
        <dbReference type="Proteomes" id="UP001261624"/>
    </source>
</evidence>
<organism evidence="2 3">
    <name type="scientific">Autumnicola patrickiae</name>
    <dbReference type="NCBI Taxonomy" id="3075591"/>
    <lineage>
        <taxon>Bacteria</taxon>
        <taxon>Pseudomonadati</taxon>
        <taxon>Bacteroidota</taxon>
        <taxon>Flavobacteriia</taxon>
        <taxon>Flavobacteriales</taxon>
        <taxon>Flavobacteriaceae</taxon>
        <taxon>Autumnicola</taxon>
    </lineage>
</organism>
<proteinExistence type="predicted"/>
<dbReference type="SUPFAM" id="SSF82153">
    <property type="entry name" value="FAS1 domain"/>
    <property type="match status" value="1"/>
</dbReference>
<name>A0ABU3DXL4_9FLAO</name>
<reference evidence="2 3" key="1">
    <citation type="submission" date="2023-09" db="EMBL/GenBank/DDBJ databases">
        <authorList>
            <person name="Rey-Velasco X."/>
        </authorList>
    </citation>
    <scope>NUCLEOTIDE SEQUENCE [LARGE SCALE GENOMIC DNA]</scope>
    <source>
        <strain evidence="2 3">F188</strain>
    </source>
</reference>
<dbReference type="PANTHER" id="PTHR10900">
    <property type="entry name" value="PERIOSTIN-RELATED"/>
    <property type="match status" value="1"/>
</dbReference>
<feature type="domain" description="FAS1" evidence="1">
    <location>
        <begin position="70"/>
        <end position="204"/>
    </location>
</feature>
<accession>A0ABU3DXL4</accession>
<dbReference type="InterPro" id="IPR036378">
    <property type="entry name" value="FAS1_dom_sf"/>
</dbReference>
<evidence type="ECO:0000313" key="2">
    <source>
        <dbReference type="EMBL" id="MDT0688443.1"/>
    </source>
</evidence>
<dbReference type="Proteomes" id="UP001261624">
    <property type="component" value="Unassembled WGS sequence"/>
</dbReference>
<dbReference type="Pfam" id="PF02469">
    <property type="entry name" value="Fasciclin"/>
    <property type="match status" value="1"/>
</dbReference>
<dbReference type="InterPro" id="IPR050904">
    <property type="entry name" value="Adhesion/Biosynth-related"/>
</dbReference>
<keyword evidence="3" id="KW-1185">Reference proteome</keyword>
<protein>
    <submittedName>
        <fullName evidence="2">Fasciclin domain-containing protein</fullName>
    </submittedName>
</protein>
<comment type="caution">
    <text evidence="2">The sequence shown here is derived from an EMBL/GenBank/DDBJ whole genome shotgun (WGS) entry which is preliminary data.</text>
</comment>
<evidence type="ECO:0000259" key="1">
    <source>
        <dbReference type="PROSITE" id="PS50213"/>
    </source>
</evidence>
<dbReference type="RefSeq" id="WP_311679969.1">
    <property type="nucleotide sequence ID" value="NZ_JAVRHM010000001.1"/>
</dbReference>
<dbReference type="PROSITE" id="PS50213">
    <property type="entry name" value="FAS1"/>
    <property type="match status" value="1"/>
</dbReference>
<dbReference type="EMBL" id="JAVRHM010000001">
    <property type="protein sequence ID" value="MDT0688443.1"/>
    <property type="molecule type" value="Genomic_DNA"/>
</dbReference>